<evidence type="ECO:0000313" key="1">
    <source>
        <dbReference type="EMBL" id="BAU47219.1"/>
    </source>
</evidence>
<gene>
    <name evidence="1" type="ORF">SVA_0640</name>
</gene>
<reference evidence="1 2" key="1">
    <citation type="submission" date="2015-08" db="EMBL/GenBank/DDBJ databases">
        <title>Complete genome sequence of Sulfurifustis variabilis.</title>
        <authorList>
            <person name="Miura A."/>
            <person name="Kojima H."/>
            <person name="Fukui M."/>
        </authorList>
    </citation>
    <scope>NUCLEOTIDE SEQUENCE [LARGE SCALE GENOMIC DNA]</scope>
    <source>
        <strain evidence="2">skN76</strain>
    </source>
</reference>
<dbReference type="PANTHER" id="PTHR30348">
    <property type="entry name" value="UNCHARACTERIZED PROTEIN YECE"/>
    <property type="match status" value="1"/>
</dbReference>
<accession>A0A1B4V165</accession>
<protein>
    <recommendedName>
        <fullName evidence="3">DUF72 domain-containing protein</fullName>
    </recommendedName>
</protein>
<keyword evidence="2" id="KW-1185">Reference proteome</keyword>
<dbReference type="Pfam" id="PF01904">
    <property type="entry name" value="DUF72"/>
    <property type="match status" value="1"/>
</dbReference>
<dbReference type="OrthoDB" id="9780310at2"/>
<evidence type="ECO:0000313" key="2">
    <source>
        <dbReference type="Proteomes" id="UP000218899"/>
    </source>
</evidence>
<organism evidence="1 2">
    <name type="scientific">Sulfurifustis variabilis</name>
    <dbReference type="NCBI Taxonomy" id="1675686"/>
    <lineage>
        <taxon>Bacteria</taxon>
        <taxon>Pseudomonadati</taxon>
        <taxon>Pseudomonadota</taxon>
        <taxon>Gammaproteobacteria</taxon>
        <taxon>Acidiferrobacterales</taxon>
        <taxon>Acidiferrobacteraceae</taxon>
        <taxon>Sulfurifustis</taxon>
    </lineage>
</organism>
<dbReference type="Gene3D" id="3.20.20.410">
    <property type="entry name" value="Protein of unknown function UPF0759"/>
    <property type="match status" value="1"/>
</dbReference>
<dbReference type="InterPro" id="IPR036520">
    <property type="entry name" value="UPF0759_sf"/>
</dbReference>
<dbReference type="KEGG" id="sva:SVA_0640"/>
<evidence type="ECO:0008006" key="3">
    <source>
        <dbReference type="Google" id="ProtNLM"/>
    </source>
</evidence>
<sequence>MKEPILIGTRGWEDPAWNGAFYPEELPSDWRFTYYSNHLRAVLVPATRWAAAAEAEVREWPDDSDSAFRFVLEGPPELGRPVADADAEGATARFASVTAPLRPLTAGFLLRVPPDAPADADDLDRRLARLRDRFQPLCIDLAPAHRDPAVLAVLDRHDAGLCWQAESEPAPRPGGRLLVALSRAAEPRAQRGLLERLAEWQREGGGIASLFFEGPRAPELARQARLLAELMMV</sequence>
<dbReference type="AlphaFoldDB" id="A0A1B4V165"/>
<proteinExistence type="predicted"/>
<dbReference type="Proteomes" id="UP000218899">
    <property type="component" value="Chromosome"/>
</dbReference>
<dbReference type="InterPro" id="IPR002763">
    <property type="entry name" value="DUF72"/>
</dbReference>
<dbReference type="SUPFAM" id="SSF117396">
    <property type="entry name" value="TM1631-like"/>
    <property type="match status" value="1"/>
</dbReference>
<dbReference type="PANTHER" id="PTHR30348:SF4">
    <property type="entry name" value="DUF72 DOMAIN-CONTAINING PROTEIN"/>
    <property type="match status" value="1"/>
</dbReference>
<name>A0A1B4V165_9GAMM</name>
<dbReference type="RefSeq" id="WP_096458689.1">
    <property type="nucleotide sequence ID" value="NZ_AP014936.1"/>
</dbReference>
<dbReference type="EMBL" id="AP014936">
    <property type="protein sequence ID" value="BAU47219.1"/>
    <property type="molecule type" value="Genomic_DNA"/>
</dbReference>